<dbReference type="Proteomes" id="UP000325811">
    <property type="component" value="Chromosome II"/>
</dbReference>
<organism evidence="2 3">
    <name type="scientific">Paraburkholderia dioscoreae</name>
    <dbReference type="NCBI Taxonomy" id="2604047"/>
    <lineage>
        <taxon>Bacteria</taxon>
        <taxon>Pseudomonadati</taxon>
        <taxon>Pseudomonadota</taxon>
        <taxon>Betaproteobacteria</taxon>
        <taxon>Burkholderiales</taxon>
        <taxon>Burkholderiaceae</taxon>
        <taxon>Paraburkholderia</taxon>
    </lineage>
</organism>
<proteinExistence type="predicted"/>
<evidence type="ECO:0000256" key="1">
    <source>
        <dbReference type="SAM" id="MobiDB-lite"/>
    </source>
</evidence>
<gene>
    <name evidence="2" type="ORF">PDMSB3_3283</name>
</gene>
<reference evidence="2 3" key="1">
    <citation type="submission" date="2019-08" db="EMBL/GenBank/DDBJ databases">
        <authorList>
            <person name="Herpell B J."/>
        </authorList>
    </citation>
    <scope>NUCLEOTIDE SEQUENCE [LARGE SCALE GENOMIC DNA]</scope>
    <source>
        <strain evidence="3">Msb3</strain>
    </source>
</reference>
<protein>
    <recommendedName>
        <fullName evidence="4">RHS repeat-associated core domain-containing protein</fullName>
    </recommendedName>
</protein>
<evidence type="ECO:0000313" key="2">
    <source>
        <dbReference type="EMBL" id="VVD34567.1"/>
    </source>
</evidence>
<dbReference type="InterPro" id="IPR022385">
    <property type="entry name" value="Rhs_assc_core"/>
</dbReference>
<dbReference type="NCBIfam" id="TIGR03696">
    <property type="entry name" value="Rhs_assc_core"/>
    <property type="match status" value="1"/>
</dbReference>
<feature type="region of interest" description="Disordered" evidence="1">
    <location>
        <begin position="81"/>
        <end position="154"/>
    </location>
</feature>
<dbReference type="AlphaFoldDB" id="A0A5Q4YX17"/>
<dbReference type="Gene3D" id="2.180.10.10">
    <property type="entry name" value="RHS repeat-associated core"/>
    <property type="match status" value="1"/>
</dbReference>
<dbReference type="EMBL" id="LR699554">
    <property type="protein sequence ID" value="VVD34567.1"/>
    <property type="molecule type" value="Genomic_DNA"/>
</dbReference>
<name>A0A5Q4YX17_9BURK</name>
<sequence length="154" mass="16957">MVYYRNRYYNPATARFISEDPIGWASGQTNAYAYVGGNPVQFSDPEGLQMAFPIPVGPMPGGGGGQSGGVPQWFTDWVNSISGPLSNREKDVPNKGPANEWIDGENRSRKYGPDGQPVLDIDKPHQGYPRPHVHEWPDGKREHPGRDICPLPNG</sequence>
<accession>A0A5Q4YX17</accession>
<evidence type="ECO:0000313" key="3">
    <source>
        <dbReference type="Proteomes" id="UP000325811"/>
    </source>
</evidence>
<feature type="compositionally biased region" description="Basic and acidic residues" evidence="1">
    <location>
        <begin position="132"/>
        <end position="146"/>
    </location>
</feature>
<dbReference type="KEGG" id="pdio:PDMSB3_3283.1"/>
<keyword evidence="3" id="KW-1185">Reference proteome</keyword>
<evidence type="ECO:0008006" key="4">
    <source>
        <dbReference type="Google" id="ProtNLM"/>
    </source>
</evidence>